<accession>A0A553Q923</accession>
<keyword evidence="3" id="KW-0796">Tight junction</keyword>
<evidence type="ECO:0000313" key="9">
    <source>
        <dbReference type="EMBL" id="TRY86417.1"/>
    </source>
</evidence>
<dbReference type="InterPro" id="IPR007110">
    <property type="entry name" value="Ig-like_dom"/>
</dbReference>
<proteinExistence type="predicted"/>
<dbReference type="PANTHER" id="PTHR44468">
    <property type="entry name" value="COXSACKIEVIRUS AND ADENOVIRUS RECEPTOR-RELATED"/>
    <property type="match status" value="1"/>
</dbReference>
<evidence type="ECO:0000256" key="3">
    <source>
        <dbReference type="ARBA" id="ARBA00022427"/>
    </source>
</evidence>
<dbReference type="PROSITE" id="PS50835">
    <property type="entry name" value="IG_LIKE"/>
    <property type="match status" value="2"/>
</dbReference>
<feature type="domain" description="Ig-like" evidence="8">
    <location>
        <begin position="132"/>
        <end position="232"/>
    </location>
</feature>
<keyword evidence="4" id="KW-0965">Cell junction</keyword>
<keyword evidence="10" id="KW-1185">Reference proteome</keyword>
<gene>
    <name evidence="9" type="ORF">DNTS_004197</name>
</gene>
<reference evidence="9 10" key="1">
    <citation type="journal article" date="2019" name="Sci. Data">
        <title>Hybrid genome assembly and annotation of Danionella translucida.</title>
        <authorList>
            <person name="Kadobianskyi M."/>
            <person name="Schulze L."/>
            <person name="Schuelke M."/>
            <person name="Judkewitz B."/>
        </authorList>
    </citation>
    <scope>NUCLEOTIDE SEQUENCE [LARGE SCALE GENOMIC DNA]</scope>
    <source>
        <strain evidence="9 10">Bolton</strain>
    </source>
</reference>
<dbReference type="InterPro" id="IPR003598">
    <property type="entry name" value="Ig_sub2"/>
</dbReference>
<feature type="transmembrane region" description="Helical" evidence="7">
    <location>
        <begin position="242"/>
        <end position="265"/>
    </location>
</feature>
<dbReference type="SMART" id="SM00406">
    <property type="entry name" value="IGv"/>
    <property type="match status" value="1"/>
</dbReference>
<dbReference type="OrthoDB" id="10045577at2759"/>
<evidence type="ECO:0000256" key="2">
    <source>
        <dbReference type="ARBA" id="ARBA00004536"/>
    </source>
</evidence>
<dbReference type="Pfam" id="PF07686">
    <property type="entry name" value="V-set"/>
    <property type="match status" value="1"/>
</dbReference>
<dbReference type="InterPro" id="IPR003599">
    <property type="entry name" value="Ig_sub"/>
</dbReference>
<dbReference type="InterPro" id="IPR036179">
    <property type="entry name" value="Ig-like_dom_sf"/>
</dbReference>
<comment type="caution">
    <text evidence="9">The sequence shown here is derived from an EMBL/GenBank/DDBJ whole genome shotgun (WGS) entry which is preliminary data.</text>
</comment>
<dbReference type="InterPro" id="IPR052307">
    <property type="entry name" value="EJ_Adhesion_Regulator"/>
</dbReference>
<dbReference type="EMBL" id="SRMA01026218">
    <property type="protein sequence ID" value="TRY86417.1"/>
    <property type="molecule type" value="Genomic_DNA"/>
</dbReference>
<evidence type="ECO:0000256" key="5">
    <source>
        <dbReference type="ARBA" id="ARBA00023768"/>
    </source>
</evidence>
<dbReference type="SUPFAM" id="SSF48726">
    <property type="entry name" value="Immunoglobulin"/>
    <property type="match status" value="2"/>
</dbReference>
<keyword evidence="7" id="KW-0472">Membrane</keyword>
<feature type="compositionally biased region" description="Polar residues" evidence="6">
    <location>
        <begin position="291"/>
        <end position="304"/>
    </location>
</feature>
<dbReference type="Proteomes" id="UP000316079">
    <property type="component" value="Unassembled WGS sequence"/>
</dbReference>
<dbReference type="GO" id="GO:0016323">
    <property type="term" value="C:basolateral plasma membrane"/>
    <property type="evidence" value="ECO:0007669"/>
    <property type="project" value="UniProtKB-SubCell"/>
</dbReference>
<evidence type="ECO:0000256" key="6">
    <source>
        <dbReference type="SAM" id="MobiDB-lite"/>
    </source>
</evidence>
<evidence type="ECO:0000256" key="7">
    <source>
        <dbReference type="SAM" id="Phobius"/>
    </source>
</evidence>
<dbReference type="Gene3D" id="2.60.40.10">
    <property type="entry name" value="Immunoglobulins"/>
    <property type="match status" value="2"/>
</dbReference>
<keyword evidence="7" id="KW-1133">Transmembrane helix</keyword>
<dbReference type="PANTHER" id="PTHR44468:SF2">
    <property type="entry name" value="V-SET AND IMMUNOGLOBULIN DOMAIN CONTAINING 8B ISOFORM X1"/>
    <property type="match status" value="1"/>
</dbReference>
<dbReference type="SMART" id="SM00408">
    <property type="entry name" value="IGc2"/>
    <property type="match status" value="2"/>
</dbReference>
<dbReference type="SMART" id="SM00409">
    <property type="entry name" value="IG"/>
    <property type="match status" value="2"/>
</dbReference>
<dbReference type="Pfam" id="PF13927">
    <property type="entry name" value="Ig_3"/>
    <property type="match status" value="1"/>
</dbReference>
<keyword evidence="7" id="KW-0812">Transmembrane</keyword>
<comment type="subcellular location">
    <subcellularLocation>
        <location evidence="5">Basolateral cell membrane</location>
        <topology evidence="5">Single-pass type I membrane protein</topology>
    </subcellularLocation>
    <subcellularLocation>
        <location evidence="2">Cell junction</location>
        <location evidence="2">Adherens junction</location>
    </subcellularLocation>
    <subcellularLocation>
        <location evidence="1">Cell junction</location>
        <location evidence="1">Tight junction</location>
    </subcellularLocation>
</comment>
<evidence type="ECO:0000256" key="1">
    <source>
        <dbReference type="ARBA" id="ARBA00004435"/>
    </source>
</evidence>
<dbReference type="AlphaFoldDB" id="A0A553Q923"/>
<dbReference type="InterPro" id="IPR013106">
    <property type="entry name" value="Ig_V-set"/>
</dbReference>
<evidence type="ECO:0000313" key="10">
    <source>
        <dbReference type="Proteomes" id="UP000316079"/>
    </source>
</evidence>
<dbReference type="GO" id="GO:0005923">
    <property type="term" value="C:bicellular tight junction"/>
    <property type="evidence" value="ECO:0007669"/>
    <property type="project" value="UniProtKB-SubCell"/>
</dbReference>
<dbReference type="InterPro" id="IPR013783">
    <property type="entry name" value="Ig-like_fold"/>
</dbReference>
<protein>
    <recommendedName>
        <fullName evidence="8">Ig-like domain-containing protein</fullName>
    </recommendedName>
</protein>
<evidence type="ECO:0000256" key="4">
    <source>
        <dbReference type="ARBA" id="ARBA00022949"/>
    </source>
</evidence>
<sequence length="363" mass="39388">MVKFWLSDGIYIAAVCLIHAALISAVVVTSTGPQTVKKAKGESVSLGCTYTTDASDTGDLDIEWTLVSQDMTQKDQMILSYTGGKQYELGSPDLMRRLKFVSDPSGGDATVNITNLQVSDTATYQCKVKKTPGVDSIKVTLVVLVRPSRPKCWVDGSEEKGGSVSLRCRSNQGSSPLKYTWTKESGSLPPTSTQNSQTGELLITNHSDSYRGKYVCEVSNEVGSEQCTYALQAYNPTNKAGVIAGAVIGALLLLLLLIFLILLLICCCCRKRDEKDAANEIREDAAAPESQPGSRNPSFRSVTRYNVHPGIKYTSVKPGSLSRVGSGHSSTQTERSRAQREASMLSSDQRPPLRYDSKYGYPV</sequence>
<organism evidence="9 10">
    <name type="scientific">Danionella cerebrum</name>
    <dbReference type="NCBI Taxonomy" id="2873325"/>
    <lineage>
        <taxon>Eukaryota</taxon>
        <taxon>Metazoa</taxon>
        <taxon>Chordata</taxon>
        <taxon>Craniata</taxon>
        <taxon>Vertebrata</taxon>
        <taxon>Euteleostomi</taxon>
        <taxon>Actinopterygii</taxon>
        <taxon>Neopterygii</taxon>
        <taxon>Teleostei</taxon>
        <taxon>Ostariophysi</taxon>
        <taxon>Cypriniformes</taxon>
        <taxon>Danionidae</taxon>
        <taxon>Danioninae</taxon>
        <taxon>Danionella</taxon>
    </lineage>
</organism>
<feature type="region of interest" description="Disordered" evidence="6">
    <location>
        <begin position="282"/>
        <end position="363"/>
    </location>
</feature>
<name>A0A553Q923_9TELE</name>
<feature type="transmembrane region" description="Helical" evidence="7">
    <location>
        <begin position="12"/>
        <end position="30"/>
    </location>
</feature>
<feature type="domain" description="Ig-like" evidence="8">
    <location>
        <begin position="24"/>
        <end position="128"/>
    </location>
</feature>
<dbReference type="GO" id="GO:0005912">
    <property type="term" value="C:adherens junction"/>
    <property type="evidence" value="ECO:0007669"/>
    <property type="project" value="UniProtKB-SubCell"/>
</dbReference>
<evidence type="ECO:0000259" key="8">
    <source>
        <dbReference type="PROSITE" id="PS50835"/>
    </source>
</evidence>